<accession>A0ACC2V550</accession>
<sequence>MEESDRCGERQEQWSPGMTSKVGANTAELERDFGTDDECHGRAPTTNSGFRRSVLSTMLLSLLPLPTSAYPQPRSNAVRRDRRRSSSAWSSRGSERHLSERSEGYDMQEEMKGSRQAVGETGGNASVRLLGNKVSAVNVQSSEQSMNPTPTTAFHRRADTTAASAKTTSFPIEVPITALPYKLTSAEEGWTTVDNGWTLYGRASVESTHHALADTDNSTSDHTTASPFNITAALPAGWGQNSERGDLYAVPLIVVASVCMAVLFMAFVVVVVISRVKAKRKAERKKRRQEMKDKKERREKRMAAHAARERLTDSLGPAEGEDARRGSAATGSTNSERRRARENGYESASSSTDSEHDDANSSRRPSGSGTTSTTVRLAKQRALVVAVENSIVPPSRAGKAKKRFGWTSAGNMTGVGNGAVSGARLGDPRRVWGWKKGLRRRRGGAREDEQEESRSRSRSRPRSDHLNDVPSVAPIEEEQSNSVAQAASPVASLDAETSPLALRSPALHSTHELGERQSGLVEPSVANALPATSEPTEEATHRPQASAFPPAYYRAPPADAGPSLPNDDETTTNGRVTEAGPSARAMEKRPMPGVGYDDYFPAPTTEEQEEAVNIAYNRNVASNAFAGDSSVGSGSHPADGEHSTAAMPVPTGAGGHVATDDKQVLERLRLAGSAPPSMEGDAAVPDAHQAPVTESANQPILHASAPELQVDEDGFERMDDLLPPSEMEEDTVTTSSDMAPYTGGLNTNILPLPPAPVAQRSLAYARPSSPPRVSSSPVIASAPSAPYQEAPSLGLEGAQPSAPPLDIDSFDNAQPETQTQPEPSAPGPESAQYDHQAAEDGDEGTSSRRFTVPHRTLGIDLPADLAAPPAFPHPEGPVSSVGAAVNAISNAGAPRYLPRYEP</sequence>
<reference evidence="1" key="1">
    <citation type="submission" date="2023-04" db="EMBL/GenBank/DDBJ databases">
        <title>Draft Genome sequencing of Naganishia species isolated from polar environments using Oxford Nanopore Technology.</title>
        <authorList>
            <person name="Leo P."/>
            <person name="Venkateswaran K."/>
        </authorList>
    </citation>
    <scope>NUCLEOTIDE SEQUENCE</scope>
    <source>
        <strain evidence="1">MNA-CCFEE 5262</strain>
    </source>
</reference>
<name>A0ACC2V550_9TREE</name>
<gene>
    <name evidence="1" type="ORF">QFC20_006889</name>
</gene>
<organism evidence="1 2">
    <name type="scientific">Naganishia adeliensis</name>
    <dbReference type="NCBI Taxonomy" id="92952"/>
    <lineage>
        <taxon>Eukaryota</taxon>
        <taxon>Fungi</taxon>
        <taxon>Dikarya</taxon>
        <taxon>Basidiomycota</taxon>
        <taxon>Agaricomycotina</taxon>
        <taxon>Tremellomycetes</taxon>
        <taxon>Filobasidiales</taxon>
        <taxon>Filobasidiaceae</taxon>
        <taxon>Naganishia</taxon>
    </lineage>
</organism>
<comment type="caution">
    <text evidence="1">The sequence shown here is derived from an EMBL/GenBank/DDBJ whole genome shotgun (WGS) entry which is preliminary data.</text>
</comment>
<keyword evidence="2" id="KW-1185">Reference proteome</keyword>
<proteinExistence type="predicted"/>
<dbReference type="EMBL" id="JASBWS010000138">
    <property type="protein sequence ID" value="KAJ9094387.1"/>
    <property type="molecule type" value="Genomic_DNA"/>
</dbReference>
<evidence type="ECO:0000313" key="2">
    <source>
        <dbReference type="Proteomes" id="UP001230649"/>
    </source>
</evidence>
<dbReference type="Proteomes" id="UP001230649">
    <property type="component" value="Unassembled WGS sequence"/>
</dbReference>
<evidence type="ECO:0000313" key="1">
    <source>
        <dbReference type="EMBL" id="KAJ9094387.1"/>
    </source>
</evidence>
<protein>
    <submittedName>
        <fullName evidence="1">Uncharacterized protein</fullName>
    </submittedName>
</protein>